<reference evidence="5" key="1">
    <citation type="submission" date="2017-02" db="UniProtKB">
        <authorList>
            <consortium name="WormBaseParasite"/>
        </authorList>
    </citation>
    <scope>IDENTIFICATION</scope>
</reference>
<dbReference type="GO" id="GO:0035020">
    <property type="term" value="P:regulation of Rac protein signal transduction"/>
    <property type="evidence" value="ECO:0007669"/>
    <property type="project" value="TreeGrafter"/>
</dbReference>
<dbReference type="Pfam" id="PF00620">
    <property type="entry name" value="RhoGAP"/>
    <property type="match status" value="1"/>
</dbReference>
<dbReference type="SUPFAM" id="SSF103657">
    <property type="entry name" value="BAR/IMD domain-like"/>
    <property type="match status" value="1"/>
</dbReference>
<evidence type="ECO:0000256" key="1">
    <source>
        <dbReference type="ARBA" id="ARBA00022468"/>
    </source>
</evidence>
<dbReference type="InterPro" id="IPR047165">
    <property type="entry name" value="RHG17/44/SH3BP1-like"/>
</dbReference>
<keyword evidence="4" id="KW-1185">Reference proteome</keyword>
<dbReference type="InterPro" id="IPR027267">
    <property type="entry name" value="AH/BAR_dom_sf"/>
</dbReference>
<name>A0A0N5C9W1_STREA</name>
<proteinExistence type="predicted"/>
<evidence type="ECO:0000313" key="5">
    <source>
        <dbReference type="WBParaSite" id="SPAL_0001468800.1"/>
    </source>
</evidence>
<dbReference type="InterPro" id="IPR000198">
    <property type="entry name" value="RhoGAP_dom"/>
</dbReference>
<feature type="region of interest" description="Disordered" evidence="2">
    <location>
        <begin position="518"/>
        <end position="633"/>
    </location>
</feature>
<dbReference type="GO" id="GO:0007165">
    <property type="term" value="P:signal transduction"/>
    <property type="evidence" value="ECO:0007669"/>
    <property type="project" value="InterPro"/>
</dbReference>
<dbReference type="GO" id="GO:0032956">
    <property type="term" value="P:regulation of actin cytoskeleton organization"/>
    <property type="evidence" value="ECO:0007669"/>
    <property type="project" value="TreeGrafter"/>
</dbReference>
<feature type="compositionally biased region" description="Polar residues" evidence="2">
    <location>
        <begin position="526"/>
        <end position="553"/>
    </location>
</feature>
<evidence type="ECO:0000259" key="3">
    <source>
        <dbReference type="PROSITE" id="PS50238"/>
    </source>
</evidence>
<feature type="compositionally biased region" description="Polar residues" evidence="2">
    <location>
        <begin position="615"/>
        <end position="633"/>
    </location>
</feature>
<keyword evidence="1" id="KW-0343">GTPase activation</keyword>
<evidence type="ECO:0000313" key="4">
    <source>
        <dbReference type="Proteomes" id="UP000046392"/>
    </source>
</evidence>
<dbReference type="PROSITE" id="PS50238">
    <property type="entry name" value="RHOGAP"/>
    <property type="match status" value="1"/>
</dbReference>
<protein>
    <submittedName>
        <fullName evidence="5">Rho-GAP domain-containing protein</fullName>
    </submittedName>
</protein>
<dbReference type="WBParaSite" id="SPAL_0001468800.1">
    <property type="protein sequence ID" value="SPAL_0001468800.1"/>
    <property type="gene ID" value="SPAL_0001468800"/>
</dbReference>
<dbReference type="PANTHER" id="PTHR14130">
    <property type="entry name" value="3BP-1 RELATED RHOGAP"/>
    <property type="match status" value="1"/>
</dbReference>
<dbReference type="Gene3D" id="1.20.1270.60">
    <property type="entry name" value="Arfaptin homology (AH) domain/BAR domain"/>
    <property type="match status" value="1"/>
</dbReference>
<dbReference type="Proteomes" id="UP000046392">
    <property type="component" value="Unplaced"/>
</dbReference>
<dbReference type="Gene3D" id="1.10.555.10">
    <property type="entry name" value="Rho GTPase activation protein"/>
    <property type="match status" value="1"/>
</dbReference>
<dbReference type="AlphaFoldDB" id="A0A0N5C9W1"/>
<dbReference type="GO" id="GO:0005096">
    <property type="term" value="F:GTPase activator activity"/>
    <property type="evidence" value="ECO:0007669"/>
    <property type="project" value="UniProtKB-KW"/>
</dbReference>
<accession>A0A0N5C9W1</accession>
<organism evidence="4 5">
    <name type="scientific">Strongyloides papillosus</name>
    <name type="common">Intestinal threadworm</name>
    <dbReference type="NCBI Taxonomy" id="174720"/>
    <lineage>
        <taxon>Eukaryota</taxon>
        <taxon>Metazoa</taxon>
        <taxon>Ecdysozoa</taxon>
        <taxon>Nematoda</taxon>
        <taxon>Chromadorea</taxon>
        <taxon>Rhabditida</taxon>
        <taxon>Tylenchina</taxon>
        <taxon>Panagrolaimomorpha</taxon>
        <taxon>Strongyloidoidea</taxon>
        <taxon>Strongyloididae</taxon>
        <taxon>Strongyloides</taxon>
    </lineage>
</organism>
<evidence type="ECO:0000256" key="2">
    <source>
        <dbReference type="SAM" id="MobiDB-lite"/>
    </source>
</evidence>
<sequence length="736" mass="83501">MDRIKDSMNNSVQRIRSLAGPKITQSTAANNPSSAFNKKEFLLTNSVLDIHNTRIGDSLKSIRDVMSKTIKSNVKEDNQEKKKKKLDLHQLAHQFFSEALFIQPYSVGLEKIFKEAGSSYRDIVDNQVSMDMYVEEQIIDKLSKNMDLAKEISKNQNELKKVVSNRDSIEKKMRTVSDEAKSIEYQTDFDSLVNKVDSLRETTLALMFTLKGREYQNAMIIRDFMQQHLDFYEKAAKILKSRIEVVDKDISEYIRQPIFGVDIDKHCQKEGRKIAAPIQICAEVLFENGMKEQGLFRVPGNQNKVKRLRAALDAGAEKEIDDFVHDPHTICAVLKLYLRELPSKLFPKNLNSGYLKAVEMNSDGKDEQLKFVYYLLNQMPEVNRDNIAYLMKFLRNVTEYEKVVNMNASNLALMLAPNLFDENCIDKNYNPNVGAKFCEILITHANVLFTNYDFDYTRRKVTKTKAFGGPYGGSVTSFDSDYAFTENRISSGNGNYNDRFSNNYSIYKENKSKKGPIYHEYDDSIDNNSERVSQGSSVCSFSIDNSNTPSNRYQYEKPSRPTYPPPQRHFKHSSSDSDKITFSTSTGETVSPQLSQKSNFSKPDPKVNVGDTYENYANTYPQSPPLTSRVDSTSSIISGDEGLSYIKKELLSEGALFLPTNLIEVNNTPERNIQHVTNLYPPLNIINSHGGSLLINTGESIKPTISPKPRKAPSPPKEGDNEISNNRLSEVTVTKL</sequence>
<feature type="compositionally biased region" description="Polar residues" evidence="2">
    <location>
        <begin position="580"/>
        <end position="601"/>
    </location>
</feature>
<dbReference type="SUPFAM" id="SSF48350">
    <property type="entry name" value="GTPase activation domain, GAP"/>
    <property type="match status" value="1"/>
</dbReference>
<dbReference type="SMART" id="SM00324">
    <property type="entry name" value="RhoGAP"/>
    <property type="match status" value="1"/>
</dbReference>
<dbReference type="InterPro" id="IPR008936">
    <property type="entry name" value="Rho_GTPase_activation_prot"/>
</dbReference>
<feature type="compositionally biased region" description="Polar residues" evidence="2">
    <location>
        <begin position="722"/>
        <end position="736"/>
    </location>
</feature>
<dbReference type="STRING" id="174720.A0A0N5C9W1"/>
<feature type="region of interest" description="Disordered" evidence="2">
    <location>
        <begin position="698"/>
        <end position="736"/>
    </location>
</feature>
<dbReference type="PANTHER" id="PTHR14130:SF14">
    <property type="entry name" value="RHO GTPASE-ACTIVATING PROTEIN 92B"/>
    <property type="match status" value="1"/>
</dbReference>
<feature type="domain" description="Rho-GAP" evidence="3">
    <location>
        <begin position="261"/>
        <end position="449"/>
    </location>
</feature>